<dbReference type="RefSeq" id="WP_182889784.1">
    <property type="nucleotide sequence ID" value="NZ_JACGZW010000002.1"/>
</dbReference>
<proteinExistence type="predicted"/>
<dbReference type="GO" id="GO:0004803">
    <property type="term" value="F:transposase activity"/>
    <property type="evidence" value="ECO:0007669"/>
    <property type="project" value="InterPro"/>
</dbReference>
<feature type="domain" description="Transposase IS4-like" evidence="2">
    <location>
        <begin position="105"/>
        <end position="261"/>
    </location>
</feature>
<dbReference type="GO" id="GO:0003677">
    <property type="term" value="F:DNA binding"/>
    <property type="evidence" value="ECO:0007669"/>
    <property type="project" value="InterPro"/>
</dbReference>
<dbReference type="InterPro" id="IPR002559">
    <property type="entry name" value="Transposase_11"/>
</dbReference>
<evidence type="ECO:0000259" key="3">
    <source>
        <dbReference type="Pfam" id="PF13340"/>
    </source>
</evidence>
<evidence type="ECO:0000313" key="4">
    <source>
        <dbReference type="EMBL" id="MBB1152584.1"/>
    </source>
</evidence>
<dbReference type="Proteomes" id="UP000526734">
    <property type="component" value="Unassembled WGS sequence"/>
</dbReference>
<evidence type="ECO:0000313" key="5">
    <source>
        <dbReference type="Proteomes" id="UP000526734"/>
    </source>
</evidence>
<protein>
    <submittedName>
        <fullName evidence="4">IS5 family transposase</fullName>
    </submittedName>
</protein>
<evidence type="ECO:0000259" key="2">
    <source>
        <dbReference type="Pfam" id="PF01609"/>
    </source>
</evidence>
<dbReference type="Pfam" id="PF01609">
    <property type="entry name" value="DDE_Tnp_1"/>
    <property type="match status" value="1"/>
</dbReference>
<dbReference type="AlphaFoldDB" id="A0A7W3VT50"/>
<dbReference type="GO" id="GO:0006313">
    <property type="term" value="P:DNA transposition"/>
    <property type="evidence" value="ECO:0007669"/>
    <property type="project" value="InterPro"/>
</dbReference>
<evidence type="ECO:0000256" key="1">
    <source>
        <dbReference type="SAM" id="MobiDB-lite"/>
    </source>
</evidence>
<keyword evidence="5" id="KW-1185">Reference proteome</keyword>
<dbReference type="Pfam" id="PF13340">
    <property type="entry name" value="DUF4096"/>
    <property type="match status" value="1"/>
</dbReference>
<gene>
    <name evidence="4" type="ORF">H4281_05535</name>
</gene>
<dbReference type="EMBL" id="JACGZW010000002">
    <property type="protein sequence ID" value="MBB1152584.1"/>
    <property type="molecule type" value="Genomic_DNA"/>
</dbReference>
<organism evidence="4 5">
    <name type="scientific">Amycolatopsis dendrobii</name>
    <dbReference type="NCBI Taxonomy" id="2760662"/>
    <lineage>
        <taxon>Bacteria</taxon>
        <taxon>Bacillati</taxon>
        <taxon>Actinomycetota</taxon>
        <taxon>Actinomycetes</taxon>
        <taxon>Pseudonocardiales</taxon>
        <taxon>Pseudonocardiaceae</taxon>
        <taxon>Amycolatopsis</taxon>
    </lineage>
</organism>
<sequence length="293" mass="32888">MCVCVRKPGYDSSLTDAQWAVVEPLLPRAHPSVGGRPRVHSRRLVVDTISYVLASGCAWRSAPRDLAPWTTAYRVFAAWTADGTWQRVRDVLRDRVRERDGRDPQPSAASLDSQSVKTSEGGERIGYDAGKRVRGRKRHVLVDTLGLILGVAVGSASVQDRPGARRILTGIRRAFPLPELVWADGGYVNSEDATLVDWARRQEKAEIVAVPRNADVAGFQVLPRRWVAERTFGWLTRCRRLTRDYERKTARAEAMIQFAMIRLMAARLADEHIEPRGPIETEAARRLAEDLKD</sequence>
<dbReference type="PANTHER" id="PTHR30007">
    <property type="entry name" value="PHP DOMAIN PROTEIN"/>
    <property type="match status" value="1"/>
</dbReference>
<dbReference type="InterPro" id="IPR025161">
    <property type="entry name" value="IS402-like_dom"/>
</dbReference>
<feature type="domain" description="Insertion element IS402-like" evidence="3">
    <location>
        <begin position="14"/>
        <end position="88"/>
    </location>
</feature>
<dbReference type="PANTHER" id="PTHR30007:SF0">
    <property type="entry name" value="TRANSPOSASE"/>
    <property type="match status" value="1"/>
</dbReference>
<feature type="region of interest" description="Disordered" evidence="1">
    <location>
        <begin position="97"/>
        <end position="124"/>
    </location>
</feature>
<feature type="compositionally biased region" description="Polar residues" evidence="1">
    <location>
        <begin position="107"/>
        <end position="118"/>
    </location>
</feature>
<comment type="caution">
    <text evidence="4">The sequence shown here is derived from an EMBL/GenBank/DDBJ whole genome shotgun (WGS) entry which is preliminary data.</text>
</comment>
<name>A0A7W3VT50_9PSEU</name>
<reference evidence="4 5" key="1">
    <citation type="submission" date="2020-08" db="EMBL/GenBank/DDBJ databases">
        <title>Amycolatopsis sp. nov. DR6-1 isolated from Dendrobium heterocarpum.</title>
        <authorList>
            <person name="Tedsree N."/>
            <person name="Kuncharoen N."/>
            <person name="Likhitwitayawuid K."/>
            <person name="Tanasupawat S."/>
        </authorList>
    </citation>
    <scope>NUCLEOTIDE SEQUENCE [LARGE SCALE GENOMIC DNA]</scope>
    <source>
        <strain evidence="4 5">DR6-1</strain>
    </source>
</reference>
<dbReference type="NCBIfam" id="NF033580">
    <property type="entry name" value="transpos_IS5_3"/>
    <property type="match status" value="1"/>
</dbReference>
<accession>A0A7W3VT50</accession>